<dbReference type="Proteomes" id="UP001145114">
    <property type="component" value="Unassembled WGS sequence"/>
</dbReference>
<accession>A0ACC1HT71</accession>
<evidence type="ECO:0000313" key="1">
    <source>
        <dbReference type="EMBL" id="KAJ1678963.1"/>
    </source>
</evidence>
<name>A0ACC1HT71_9FUNG</name>
<gene>
    <name evidence="1" type="primary">CAF17</name>
    <name evidence="1" type="ORF">EV182_003004</name>
</gene>
<proteinExistence type="predicted"/>
<sequence>MVASLTTAAPATPGRGVGEALWLTMGGGLDNRNGYALVGEDRATVEVKGPDATEYLQGLITNHMPRISDKGGRVMFDAFIYNQTTGREDPRYLIEVNQRVKDKLMMMLRFYKLRSRVHIRDATEEYGVWNIWGEMGGKEDRVGWKAWQQDSRAPNMGIRALLEKGSKPRFESSEFVEAASDKYKLRRILEGVAEGPDDFVPDVALPLECNLDYMGGVDFNKGCYVGQELTIRSHHRGVVRKRMVPVIMSGERHAGVDLVDLDAKLGVRPQMEVIWNPGPATTSDQGEERRRRK</sequence>
<organism evidence="1 2">
    <name type="scientific">Spiromyces aspiralis</name>
    <dbReference type="NCBI Taxonomy" id="68401"/>
    <lineage>
        <taxon>Eukaryota</taxon>
        <taxon>Fungi</taxon>
        <taxon>Fungi incertae sedis</taxon>
        <taxon>Zoopagomycota</taxon>
        <taxon>Kickxellomycotina</taxon>
        <taxon>Kickxellomycetes</taxon>
        <taxon>Kickxellales</taxon>
        <taxon>Kickxellaceae</taxon>
        <taxon>Spiromyces</taxon>
    </lineage>
</organism>
<evidence type="ECO:0000313" key="2">
    <source>
        <dbReference type="Proteomes" id="UP001145114"/>
    </source>
</evidence>
<feature type="non-terminal residue" evidence="1">
    <location>
        <position position="293"/>
    </location>
</feature>
<comment type="caution">
    <text evidence="1">The sequence shown here is derived from an EMBL/GenBank/DDBJ whole genome shotgun (WGS) entry which is preliminary data.</text>
</comment>
<reference evidence="1" key="1">
    <citation type="submission" date="2022-06" db="EMBL/GenBank/DDBJ databases">
        <title>Phylogenomic reconstructions and comparative analyses of Kickxellomycotina fungi.</title>
        <authorList>
            <person name="Reynolds N.K."/>
            <person name="Stajich J.E."/>
            <person name="Barry K."/>
            <person name="Grigoriev I.V."/>
            <person name="Crous P."/>
            <person name="Smith M.E."/>
        </authorList>
    </citation>
    <scope>NUCLEOTIDE SEQUENCE</scope>
    <source>
        <strain evidence="1">RSA 2271</strain>
    </source>
</reference>
<keyword evidence="2" id="KW-1185">Reference proteome</keyword>
<dbReference type="EMBL" id="JAMZIH010000706">
    <property type="protein sequence ID" value="KAJ1678963.1"/>
    <property type="molecule type" value="Genomic_DNA"/>
</dbReference>
<protein>
    <submittedName>
        <fullName evidence="1">Ccr4 associated factor</fullName>
    </submittedName>
</protein>